<dbReference type="Pfam" id="PF07703">
    <property type="entry name" value="A2M_BRD"/>
    <property type="match status" value="1"/>
</dbReference>
<dbReference type="InterPro" id="IPR047565">
    <property type="entry name" value="Alpha-macroglob_thiol-ester_cl"/>
</dbReference>
<evidence type="ECO:0000313" key="6">
    <source>
        <dbReference type="EMBL" id="QUE51090.1"/>
    </source>
</evidence>
<keyword evidence="7" id="KW-1185">Reference proteome</keyword>
<dbReference type="InterPro" id="IPR011625">
    <property type="entry name" value="A2M_N_BRD"/>
</dbReference>
<evidence type="ECO:0000313" key="7">
    <source>
        <dbReference type="Proteomes" id="UP000676169"/>
    </source>
</evidence>
<dbReference type="InterPro" id="IPR002890">
    <property type="entry name" value="MG2"/>
</dbReference>
<evidence type="ECO:0000259" key="5">
    <source>
        <dbReference type="SMART" id="SM01360"/>
    </source>
</evidence>
<reference evidence="6" key="1">
    <citation type="submission" date="2021-04" db="EMBL/GenBank/DDBJ databases">
        <title>Luteolibacter sp. 32A isolated from the skin of an Anderson's salamander (Ambystoma andersonii).</title>
        <authorList>
            <person name="Spergser J."/>
            <person name="Busse H.-J."/>
        </authorList>
    </citation>
    <scope>NUCLEOTIDE SEQUENCE</scope>
    <source>
        <strain evidence="6">32A</strain>
    </source>
</reference>
<dbReference type="Gene3D" id="2.60.40.1930">
    <property type="match status" value="1"/>
</dbReference>
<dbReference type="InterPro" id="IPR001599">
    <property type="entry name" value="Macroglobln_a2"/>
</dbReference>
<accession>A0A975J004</accession>
<feature type="chain" id="PRO_5037999403" description="Alpha-2-macroglobulin" evidence="3">
    <location>
        <begin position="21"/>
        <end position="1933"/>
    </location>
</feature>
<dbReference type="Gene3D" id="1.50.10.20">
    <property type="match status" value="1"/>
</dbReference>
<dbReference type="InterPro" id="IPR041246">
    <property type="entry name" value="Bact_MG10"/>
</dbReference>
<dbReference type="PANTHER" id="PTHR40094:SF1">
    <property type="entry name" value="UBIQUITIN DOMAIN-CONTAINING PROTEIN"/>
    <property type="match status" value="1"/>
</dbReference>
<evidence type="ECO:0008006" key="8">
    <source>
        <dbReference type="Google" id="ProtNLM"/>
    </source>
</evidence>
<name>A0A975J004_9BACT</name>
<feature type="domain" description="Alpha-2-macroglobulin bait region" evidence="4">
    <location>
        <begin position="1009"/>
        <end position="1174"/>
    </location>
</feature>
<dbReference type="PANTHER" id="PTHR40094">
    <property type="entry name" value="ALPHA-2-MACROGLOBULIN HOMOLOG"/>
    <property type="match status" value="1"/>
</dbReference>
<dbReference type="KEGG" id="lamb:KBB96_19815"/>
<gene>
    <name evidence="6" type="ORF">KBB96_19815</name>
</gene>
<dbReference type="SMART" id="SM01360">
    <property type="entry name" value="A2M"/>
    <property type="match status" value="1"/>
</dbReference>
<evidence type="ECO:0000256" key="1">
    <source>
        <dbReference type="ARBA" id="ARBA00010556"/>
    </source>
</evidence>
<dbReference type="CDD" id="cd02891">
    <property type="entry name" value="A2M_like"/>
    <property type="match status" value="1"/>
</dbReference>
<dbReference type="SMART" id="SM01359">
    <property type="entry name" value="A2M_N_2"/>
    <property type="match status" value="1"/>
</dbReference>
<organism evidence="6 7">
    <name type="scientific">Luteolibacter ambystomatis</name>
    <dbReference type="NCBI Taxonomy" id="2824561"/>
    <lineage>
        <taxon>Bacteria</taxon>
        <taxon>Pseudomonadati</taxon>
        <taxon>Verrucomicrobiota</taxon>
        <taxon>Verrucomicrobiia</taxon>
        <taxon>Verrucomicrobiales</taxon>
        <taxon>Verrucomicrobiaceae</taxon>
        <taxon>Luteolibacter</taxon>
    </lineage>
</organism>
<dbReference type="InterPro" id="IPR021868">
    <property type="entry name" value="Alpha_2_Macroglob_MG3"/>
</dbReference>
<keyword evidence="3" id="KW-0732">Signal</keyword>
<evidence type="ECO:0000256" key="3">
    <source>
        <dbReference type="SAM" id="SignalP"/>
    </source>
</evidence>
<dbReference type="GO" id="GO:0004866">
    <property type="term" value="F:endopeptidase inhibitor activity"/>
    <property type="evidence" value="ECO:0007669"/>
    <property type="project" value="InterPro"/>
</dbReference>
<comment type="similarity">
    <text evidence="1">Belongs to the protease inhibitor I39 (alpha-2-macroglobulin) family. Bacterial alpha-2-macroglobulin subfamily.</text>
</comment>
<dbReference type="InterPro" id="IPR008930">
    <property type="entry name" value="Terpenoid_cyclase/PrenylTrfase"/>
</dbReference>
<evidence type="ECO:0000259" key="4">
    <source>
        <dbReference type="SMART" id="SM01359"/>
    </source>
</evidence>
<dbReference type="Pfam" id="PF01835">
    <property type="entry name" value="MG2"/>
    <property type="match status" value="1"/>
</dbReference>
<dbReference type="InterPro" id="IPR051802">
    <property type="entry name" value="YfhM-like"/>
</dbReference>
<dbReference type="Pfam" id="PF00207">
    <property type="entry name" value="A2M"/>
    <property type="match status" value="1"/>
</dbReference>
<proteinExistence type="inferred from homology"/>
<feature type="region of interest" description="Disordered" evidence="2">
    <location>
        <begin position="918"/>
        <end position="956"/>
    </location>
</feature>
<dbReference type="Pfam" id="PF17973">
    <property type="entry name" value="bMG10"/>
    <property type="match status" value="1"/>
</dbReference>
<evidence type="ECO:0000256" key="2">
    <source>
        <dbReference type="SAM" id="MobiDB-lite"/>
    </source>
</evidence>
<dbReference type="Proteomes" id="UP000676169">
    <property type="component" value="Chromosome"/>
</dbReference>
<protein>
    <recommendedName>
        <fullName evidence="8">Alpha-2-macroglobulin</fullName>
    </recommendedName>
</protein>
<sequence length="1933" mass="211970">MKTLRVAVLALASTMPGLWAAPRLFVSTPTLTPESGIELILDRAVVPDESVGKTAANDWLVVEPALAGKLEWRAPNVARFLPDQVPALGTTYKFSVRGGHKHIDQSPVPAGQIATVESTAFRIEATSALNRYQEGFTPRTASWLLRFNDDVDPAAAAPFFSFESKDGGRVAAKTVRATAGQAGATSLDTYSWSQRFARMKAKTPRDPSATRPANDPYVQGLIVTPVTPLPVGQDWKLSVLAGLPNVANNAKVKDNSSQQLGNIDPLRVTAMNAVTTADEPREIVIDFNLALPKEIPANILKSAIRLTPEPENLDATIQGSELHLKGDFGDDEWEVSITPPLASYDGRALAAGASKKLIFERLEPSLALPSTEEAQLAAGSRQYRIQTVNVQQVHVRARQISGDSLVRAFQGYRHYTGSGHDGADIKPTAPVPFELVPGKTVLEKDFELGKDIDTSGEVTLEWDKLISGAPKHGTFFVEATGTLTEGVVHEEGRPSAQAFVQLTDIGLAWKLTKGEALLYAFSCSTGEPLPGVKIDVYGEDAKALQHATTDADGVARVPRGGEARHLRASLGDDSYITAFDNSLATVSLWRFPIHYSYDEQPESRRRVLVFTDRSLYRPGETVRLKGIVRNQRGNAIEAADQAKPHLVITDPREKELINKEITLSPNGTFDIEYKTPDGEVGWYAVKLEYTDEVKKSEELPEDAYEEKERIAGNATFHFQFRVEEFRRNAFEVEQKIVEPAPGVEAVKIDLAANYYQGQPVAAGNAEHYTRIADVNLYPDRYQDFLFGNHHEEDWRYWYRYFNYRERDGDDDERSTAEEGKAQLDATGKATFGVNLPKGDFPTTREITVSTEVTDANKQTLTASSMVTVHPAAIYVGVSRTDRLVRVGDKVPLKLVAVTPDGKPYGKPVTIETVTTREVNEQSKTENDEGATVTRNDAHEEPVSTGSATIQPAGNEKDGTLYEFSATVPGRHFVTFKGRDAQGHAFATTTTYWVYGSNEYPWAYEEGMKIKLVAEKKSYRPGDVARVLVLSPIEGSALVTVERESVLRSFTVPLKADKPVIEIPLNEDDAPNAFVSVLVIKGSKDSARDFKEPQLRLGYCELTVEDVRNRLSVKVAAENSTETLPVSTGGSTTQIATYRPGDEVILAGTVTRADGSPAPGAEVTLYAEDEGTLAVMGYENPDPMAFFHDPRELGVNSGTSLDNFISENPDNQSFFNKGFFVGDGDDAGGDLSKLLRKNFDPCATWAPTLVTDAQGKFRHSFKVPDTLTRYRVLAVATEKASRFGTVKTDIVVNKPLMLEPKAPRFANEADLVTPQVLVQNASGHRGTWKITFTPNGDTGTKPVCRALAETTQTVTLDPNGSTTVPFPIAVENTGEAVLRFQAEPVSVEGVSLTPVLARKLGDAVETRFPVNYPMPLIRQMKLVKLAGPAAEVDIRSQLDPALLEGKGDLQMEFSRSLLMEAGASVDYLLSYPHGCVEQTTSSLMPWFAVKSLRSVVPSFEKVPDEKVKKAIQAGANRLLSMQLPSGGFTYWPGGRDRVDWASSYAGLGLVMADKEGAAVPEEAINNLCNDLTTSLRGITDIRSAWDMESATRALWVLSLAGKPQQAYHNLLRDRIESVPPRARRFLALAIAATNADNAKAEALAVLNSTKPFKARDDSWMPWNPDAAMDVLAWATIDPNSPETTRTLDRLFRDRNPYGEWRTTWMNGWSLLALSTYAKTEPKRDSRIAVTLTTAKGADPFTLSAETPVASRSFTTGGPFKATVKSDSPAFMRLKLAAKPKIQPQQPVASNGLEITRFYERLKSDGKSEPLDRPAVGDLVRVTLRVTLPKDDTRYLVVEDLLPSVFETVNSDFASQSAANGGRTSQNDWDMSHSELRGDRAVFYFDQIWRRGTYSVTYLARCTVPGEVTAPPAKVESMYDPEKFALSASQIIRTK</sequence>
<dbReference type="SMART" id="SM01419">
    <property type="entry name" value="Thiol-ester_cl"/>
    <property type="match status" value="1"/>
</dbReference>
<dbReference type="Pfam" id="PF11974">
    <property type="entry name" value="bMG3"/>
    <property type="match status" value="1"/>
</dbReference>
<dbReference type="SUPFAM" id="SSF48239">
    <property type="entry name" value="Terpenoid cyclases/Protein prenyltransferases"/>
    <property type="match status" value="1"/>
</dbReference>
<feature type="domain" description="Alpha-2-macroglobulin" evidence="5">
    <location>
        <begin position="1243"/>
        <end position="1331"/>
    </location>
</feature>
<dbReference type="EMBL" id="CP073100">
    <property type="protein sequence ID" value="QUE51090.1"/>
    <property type="molecule type" value="Genomic_DNA"/>
</dbReference>
<dbReference type="RefSeq" id="WP_211631229.1">
    <property type="nucleotide sequence ID" value="NZ_CP073100.1"/>
</dbReference>
<feature type="signal peptide" evidence="3">
    <location>
        <begin position="1"/>
        <end position="20"/>
    </location>
</feature>